<dbReference type="EMBL" id="JAVDYB010000001">
    <property type="protein sequence ID" value="MDR7278706.1"/>
    <property type="molecule type" value="Genomic_DNA"/>
</dbReference>
<organism evidence="1 2">
    <name type="scientific">Catenuloplanes atrovinosus</name>
    <dbReference type="NCBI Taxonomy" id="137266"/>
    <lineage>
        <taxon>Bacteria</taxon>
        <taxon>Bacillati</taxon>
        <taxon>Actinomycetota</taxon>
        <taxon>Actinomycetes</taxon>
        <taxon>Micromonosporales</taxon>
        <taxon>Micromonosporaceae</taxon>
        <taxon>Catenuloplanes</taxon>
    </lineage>
</organism>
<gene>
    <name evidence="1" type="ORF">J2S41_005484</name>
</gene>
<keyword evidence="2" id="KW-1185">Reference proteome</keyword>
<proteinExistence type="predicted"/>
<dbReference type="Proteomes" id="UP001183643">
    <property type="component" value="Unassembled WGS sequence"/>
</dbReference>
<reference evidence="1" key="1">
    <citation type="submission" date="2023-07" db="EMBL/GenBank/DDBJ databases">
        <title>Sequencing the genomes of 1000 actinobacteria strains.</title>
        <authorList>
            <person name="Klenk H.-P."/>
        </authorList>
    </citation>
    <scope>NUCLEOTIDE SEQUENCE</scope>
    <source>
        <strain evidence="1">DSM 44707</strain>
    </source>
</reference>
<protein>
    <submittedName>
        <fullName evidence="1">Uncharacterized protein</fullName>
    </submittedName>
</protein>
<dbReference type="RefSeq" id="WP_310371790.1">
    <property type="nucleotide sequence ID" value="NZ_JAVDYB010000001.1"/>
</dbReference>
<accession>A0AAE3YVE2</accession>
<evidence type="ECO:0000313" key="2">
    <source>
        <dbReference type="Proteomes" id="UP001183643"/>
    </source>
</evidence>
<comment type="caution">
    <text evidence="1">The sequence shown here is derived from an EMBL/GenBank/DDBJ whole genome shotgun (WGS) entry which is preliminary data.</text>
</comment>
<dbReference type="AlphaFoldDB" id="A0AAE3YVE2"/>
<evidence type="ECO:0000313" key="1">
    <source>
        <dbReference type="EMBL" id="MDR7278706.1"/>
    </source>
</evidence>
<name>A0AAE3YVE2_9ACTN</name>
<sequence>MAIVKKGSRLLTIDDTTFRWKVRHKPSYSQAIGAVLTFAVELAVDPGRTLVVFTPWHRPDNWLEIPGRAITPRIVENAVRTALAAGWHPNEPGPQRRLAIDA</sequence>